<comment type="caution">
    <text evidence="1">The sequence shown here is derived from an EMBL/GenBank/DDBJ whole genome shotgun (WGS) entry which is preliminary data.</text>
</comment>
<reference evidence="1 2" key="1">
    <citation type="submission" date="2024-02" db="EMBL/GenBank/DDBJ databases">
        <title>Roseibium algae sp. nov., isolated from marine alga (Grateloupia sp.), showing potential in myo-inositol conversion.</title>
        <authorList>
            <person name="Wang Y."/>
        </authorList>
    </citation>
    <scope>NUCLEOTIDE SEQUENCE [LARGE SCALE GENOMIC DNA]</scope>
    <source>
        <strain evidence="1 2">H3510</strain>
    </source>
</reference>
<evidence type="ECO:0000313" key="2">
    <source>
        <dbReference type="Proteomes" id="UP001385499"/>
    </source>
</evidence>
<dbReference type="RefSeq" id="WP_340274645.1">
    <property type="nucleotide sequence ID" value="NZ_JBAKIA010000007.1"/>
</dbReference>
<gene>
    <name evidence="1" type="ORF">V6575_12300</name>
</gene>
<protein>
    <submittedName>
        <fullName evidence="1">Uncharacterized protein</fullName>
    </submittedName>
</protein>
<evidence type="ECO:0000313" key="1">
    <source>
        <dbReference type="EMBL" id="MEJ8474869.1"/>
    </source>
</evidence>
<keyword evidence="2" id="KW-1185">Reference proteome</keyword>
<accession>A0ABU8TL55</accession>
<name>A0ABU8TL55_9HYPH</name>
<sequence>MTGMAWPIDIEKRAERLVVEGVRRYMGGYSTGDIRCWEMAWELYASELGTEQARQPVSELSCYARALNKHATRHFCLFPYDCTKLCQDECLVTALVSAAQSEDSETVEVISSALVSPGGHKDTIFAATEFAAALKSCDLILNSVDLSSLTLEECPLRKLGQQHRRH</sequence>
<proteinExistence type="predicted"/>
<dbReference type="EMBL" id="JBAKIA010000007">
    <property type="protein sequence ID" value="MEJ8474869.1"/>
    <property type="molecule type" value="Genomic_DNA"/>
</dbReference>
<organism evidence="1 2">
    <name type="scientific">Roseibium algae</name>
    <dbReference type="NCBI Taxonomy" id="3123038"/>
    <lineage>
        <taxon>Bacteria</taxon>
        <taxon>Pseudomonadati</taxon>
        <taxon>Pseudomonadota</taxon>
        <taxon>Alphaproteobacteria</taxon>
        <taxon>Hyphomicrobiales</taxon>
        <taxon>Stappiaceae</taxon>
        <taxon>Roseibium</taxon>
    </lineage>
</organism>
<dbReference type="Proteomes" id="UP001385499">
    <property type="component" value="Unassembled WGS sequence"/>
</dbReference>